<dbReference type="EMBL" id="CAJNOK010009032">
    <property type="protein sequence ID" value="CAF1079274.1"/>
    <property type="molecule type" value="Genomic_DNA"/>
</dbReference>
<organism evidence="3 6">
    <name type="scientific">Didymodactylos carnosus</name>
    <dbReference type="NCBI Taxonomy" id="1234261"/>
    <lineage>
        <taxon>Eukaryota</taxon>
        <taxon>Metazoa</taxon>
        <taxon>Spiralia</taxon>
        <taxon>Gnathifera</taxon>
        <taxon>Rotifera</taxon>
        <taxon>Eurotatoria</taxon>
        <taxon>Bdelloidea</taxon>
        <taxon>Philodinida</taxon>
        <taxon>Philodinidae</taxon>
        <taxon>Didymodactylos</taxon>
    </lineage>
</organism>
<dbReference type="AlphaFoldDB" id="A0A814YHE6"/>
<gene>
    <name evidence="3" type="ORF">GPM918_LOCUS25101</name>
    <name evidence="2" type="ORF">OVA965_LOCUS18282</name>
    <name evidence="5" type="ORF">SRO942_LOCUS25107</name>
    <name evidence="4" type="ORF">TMI583_LOCUS18295</name>
</gene>
<evidence type="ECO:0000313" key="5">
    <source>
        <dbReference type="EMBL" id="CAF3992286.1"/>
    </source>
</evidence>
<dbReference type="Pfam" id="PF14529">
    <property type="entry name" value="Exo_endo_phos_2"/>
    <property type="match status" value="1"/>
</dbReference>
<dbReference type="Proteomes" id="UP000663829">
    <property type="component" value="Unassembled WGS sequence"/>
</dbReference>
<dbReference type="InterPro" id="IPR036691">
    <property type="entry name" value="Endo/exonu/phosph_ase_sf"/>
</dbReference>
<dbReference type="PANTHER" id="PTHR33395:SF22">
    <property type="entry name" value="REVERSE TRANSCRIPTASE DOMAIN-CONTAINING PROTEIN"/>
    <property type="match status" value="1"/>
</dbReference>
<comment type="caution">
    <text evidence="3">The sequence shown here is derived from an EMBL/GenBank/DDBJ whole genome shotgun (WGS) entry which is preliminary data.</text>
</comment>
<dbReference type="Proteomes" id="UP000681722">
    <property type="component" value="Unassembled WGS sequence"/>
</dbReference>
<protein>
    <recommendedName>
        <fullName evidence="1">Endonuclease/exonuclease/phosphatase domain-containing protein</fullName>
    </recommendedName>
</protein>
<dbReference type="EMBL" id="CAJNOQ010009611">
    <property type="protein sequence ID" value="CAF1229577.1"/>
    <property type="molecule type" value="Genomic_DNA"/>
</dbReference>
<dbReference type="GO" id="GO:0061343">
    <property type="term" value="P:cell adhesion involved in heart morphogenesis"/>
    <property type="evidence" value="ECO:0007669"/>
    <property type="project" value="TreeGrafter"/>
</dbReference>
<sequence>MLCRSRTEKEEQQSPQPVIAAFLSRFKLKSLLLKRKKFKQATGIPIFKDVTSTDLVFPGDFNAHCYEWCPTKASTLEGKKFYEFAKDVQLFQIVEKPTRPKSSTGLDLIFLNNLNLVEKIEILPELCCTCDHNVVKFSITIAQLPVTQYSRKIYDYRRANWDVFRDKLAELDWNELVEDGELDNRVLLVEKMILWIADFVVPYKIIVVKSNDRPWFNETLRELLKKKHELYKIDCRFKTTSSAANSRGASHDFEKACKAAQKNIIGSYQLR</sequence>
<dbReference type="OrthoDB" id="411871at2759"/>
<dbReference type="GO" id="GO:0031012">
    <property type="term" value="C:extracellular matrix"/>
    <property type="evidence" value="ECO:0007669"/>
    <property type="project" value="TreeGrafter"/>
</dbReference>
<keyword evidence="6" id="KW-1185">Reference proteome</keyword>
<dbReference type="InterPro" id="IPR005135">
    <property type="entry name" value="Endo/exonuclease/phosphatase"/>
</dbReference>
<accession>A0A814YHE6</accession>
<dbReference type="SUPFAM" id="SSF56219">
    <property type="entry name" value="DNase I-like"/>
    <property type="match status" value="1"/>
</dbReference>
<feature type="domain" description="Endonuclease/exonuclease/phosphatase" evidence="1">
    <location>
        <begin position="47"/>
        <end position="135"/>
    </location>
</feature>
<evidence type="ECO:0000313" key="2">
    <source>
        <dbReference type="EMBL" id="CAF1079274.1"/>
    </source>
</evidence>
<dbReference type="PANTHER" id="PTHR33395">
    <property type="entry name" value="TRANSCRIPTASE, PUTATIVE-RELATED-RELATED"/>
    <property type="match status" value="1"/>
</dbReference>
<dbReference type="GO" id="GO:0003824">
    <property type="term" value="F:catalytic activity"/>
    <property type="evidence" value="ECO:0007669"/>
    <property type="project" value="InterPro"/>
</dbReference>
<dbReference type="Gene3D" id="3.60.10.10">
    <property type="entry name" value="Endonuclease/exonuclease/phosphatase"/>
    <property type="match status" value="1"/>
</dbReference>
<dbReference type="EMBL" id="CAJOBA010009049">
    <property type="protein sequence ID" value="CAF3842604.1"/>
    <property type="molecule type" value="Genomic_DNA"/>
</dbReference>
<evidence type="ECO:0000313" key="3">
    <source>
        <dbReference type="EMBL" id="CAF1229577.1"/>
    </source>
</evidence>
<dbReference type="Proteomes" id="UP000682733">
    <property type="component" value="Unassembled WGS sequence"/>
</dbReference>
<dbReference type="EMBL" id="CAJOBC010009616">
    <property type="protein sequence ID" value="CAF3992286.1"/>
    <property type="molecule type" value="Genomic_DNA"/>
</dbReference>
<dbReference type="Proteomes" id="UP000677228">
    <property type="component" value="Unassembled WGS sequence"/>
</dbReference>
<evidence type="ECO:0000313" key="6">
    <source>
        <dbReference type="Proteomes" id="UP000663829"/>
    </source>
</evidence>
<proteinExistence type="predicted"/>
<dbReference type="GO" id="GO:0007508">
    <property type="term" value="P:larval heart development"/>
    <property type="evidence" value="ECO:0007669"/>
    <property type="project" value="TreeGrafter"/>
</dbReference>
<evidence type="ECO:0000259" key="1">
    <source>
        <dbReference type="Pfam" id="PF14529"/>
    </source>
</evidence>
<evidence type="ECO:0000313" key="4">
    <source>
        <dbReference type="EMBL" id="CAF3842604.1"/>
    </source>
</evidence>
<reference evidence="3" key="1">
    <citation type="submission" date="2021-02" db="EMBL/GenBank/DDBJ databases">
        <authorList>
            <person name="Nowell W R."/>
        </authorList>
    </citation>
    <scope>NUCLEOTIDE SEQUENCE</scope>
</reference>
<name>A0A814YHE6_9BILA</name>